<dbReference type="AlphaFoldDB" id="A0AAV4PAH9"/>
<accession>A0AAV4PAH9</accession>
<dbReference type="Proteomes" id="UP001054945">
    <property type="component" value="Unassembled WGS sequence"/>
</dbReference>
<dbReference type="EMBL" id="BPLR01004149">
    <property type="protein sequence ID" value="GIX92696.1"/>
    <property type="molecule type" value="Genomic_DNA"/>
</dbReference>
<reference evidence="1 2" key="1">
    <citation type="submission" date="2021-06" db="EMBL/GenBank/DDBJ databases">
        <title>Caerostris extrusa draft genome.</title>
        <authorList>
            <person name="Kono N."/>
            <person name="Arakawa K."/>
        </authorList>
    </citation>
    <scope>NUCLEOTIDE SEQUENCE [LARGE SCALE GENOMIC DNA]</scope>
</reference>
<name>A0AAV4PAH9_CAEEX</name>
<comment type="caution">
    <text evidence="1">The sequence shown here is derived from an EMBL/GenBank/DDBJ whole genome shotgun (WGS) entry which is preliminary data.</text>
</comment>
<protein>
    <submittedName>
        <fullName evidence="1">Uncharacterized protein</fullName>
    </submittedName>
</protein>
<keyword evidence="2" id="KW-1185">Reference proteome</keyword>
<sequence length="209" mass="23515">MGTMELKRKNFPIVGDAYTLKSKMDYKILAQWTQKQALYKSNNGASRLGPCRNYRRSGHIEVQCFRKIWQGLHLDDRDACKPIMLSFFITRPLLKRLRKAIAIAPHHITVPGAELPLLQFGSDVGSPAKSFDAPIDLSFIREISSCLCANQPHCVALRTLEGFPTLRRDSPTIGEEAKLRMRPQITIKVADGDVCSSAQKHPGLSEDRR</sequence>
<evidence type="ECO:0000313" key="2">
    <source>
        <dbReference type="Proteomes" id="UP001054945"/>
    </source>
</evidence>
<organism evidence="1 2">
    <name type="scientific">Caerostris extrusa</name>
    <name type="common">Bark spider</name>
    <name type="synonym">Caerostris bankana</name>
    <dbReference type="NCBI Taxonomy" id="172846"/>
    <lineage>
        <taxon>Eukaryota</taxon>
        <taxon>Metazoa</taxon>
        <taxon>Ecdysozoa</taxon>
        <taxon>Arthropoda</taxon>
        <taxon>Chelicerata</taxon>
        <taxon>Arachnida</taxon>
        <taxon>Araneae</taxon>
        <taxon>Araneomorphae</taxon>
        <taxon>Entelegynae</taxon>
        <taxon>Araneoidea</taxon>
        <taxon>Araneidae</taxon>
        <taxon>Caerostris</taxon>
    </lineage>
</organism>
<gene>
    <name evidence="1" type="ORF">CEXT_737551</name>
</gene>
<evidence type="ECO:0000313" key="1">
    <source>
        <dbReference type="EMBL" id="GIX92696.1"/>
    </source>
</evidence>
<proteinExistence type="predicted"/>